<organism evidence="15 16">
    <name type="scientific">Euplotes crassus</name>
    <dbReference type="NCBI Taxonomy" id="5936"/>
    <lineage>
        <taxon>Eukaryota</taxon>
        <taxon>Sar</taxon>
        <taxon>Alveolata</taxon>
        <taxon>Ciliophora</taxon>
        <taxon>Intramacronucleata</taxon>
        <taxon>Spirotrichea</taxon>
        <taxon>Hypotrichia</taxon>
        <taxon>Euplotida</taxon>
        <taxon>Euplotidae</taxon>
        <taxon>Moneuplotes</taxon>
    </lineage>
</organism>
<evidence type="ECO:0000256" key="10">
    <source>
        <dbReference type="ARBA" id="ARBA00037847"/>
    </source>
</evidence>
<protein>
    <submittedName>
        <fullName evidence="15">Uncharacterized protein</fullName>
    </submittedName>
</protein>
<keyword evidence="5" id="KW-0677">Repeat</keyword>
<keyword evidence="8 11" id="KW-0472">Membrane</keyword>
<reference evidence="15" key="1">
    <citation type="submission" date="2023-07" db="EMBL/GenBank/DDBJ databases">
        <authorList>
            <consortium name="AG Swart"/>
            <person name="Singh M."/>
            <person name="Singh A."/>
            <person name="Seah K."/>
            <person name="Emmerich C."/>
        </authorList>
    </citation>
    <scope>NUCLEOTIDE SEQUENCE</scope>
    <source>
        <strain evidence="15">DP1</strain>
    </source>
</reference>
<dbReference type="GO" id="GO:0016020">
    <property type="term" value="C:membrane"/>
    <property type="evidence" value="ECO:0007669"/>
    <property type="project" value="UniProtKB-SubCell"/>
</dbReference>
<dbReference type="EMBL" id="CAMPGE010007026">
    <property type="protein sequence ID" value="CAI2365951.1"/>
    <property type="molecule type" value="Genomic_DNA"/>
</dbReference>
<dbReference type="GO" id="GO:0012505">
    <property type="term" value="C:endomembrane system"/>
    <property type="evidence" value="ECO:0007669"/>
    <property type="project" value="UniProtKB-SubCell"/>
</dbReference>
<dbReference type="Gene3D" id="3.50.30.30">
    <property type="match status" value="1"/>
</dbReference>
<keyword evidence="3 11" id="KW-0812">Transmembrane</keyword>
<name>A0AAD1XCX3_EUPCR</name>
<sequence length="472" mass="53486">MNISIYLILFLSVVTAKLIVYSPSKLRKRINNQNGVIHSSVANFGHIPYGHSIIGRVWFDESNRDGCQSFRINITGEGDPDAYPSPIVLVERGNCSFVKKVRNVEHAGGSMAVIIDNKPGEIVEQVIMVDDGTGSGIKIPSMLISKKDGRKILDQFEECKEAEEDLDEDERGHKACVQLIGSFDLPHPDNRVEYDLWYSSEDEQAMDFLADFEEYHYRYKEHVYFTPRIFSFECKGCEEETLEKDCFSKGKYCAHSARARGALSGRDILTENLRQKCLHNKLQKNKKEKYWWAYIQYVHELCPDGITSSCSRKGMEEIEVKFEDIESCVGDSFSGGSRSSSENTILAKEAKEWKNNGPSFHPAVVINNEAYRGFLSADNVFEAICQGFKKHPSECKGVVGDSQDYNGISTEMMILIVVGILACNLVLLILYRRYYKQEMQNDVRMAAHSAVSQYFAIQNNDKEQMNLKAPGI</sequence>
<feature type="transmembrane region" description="Helical" evidence="11">
    <location>
        <begin position="412"/>
        <end position="431"/>
    </location>
</feature>
<evidence type="ECO:0000256" key="3">
    <source>
        <dbReference type="ARBA" id="ARBA00022692"/>
    </source>
</evidence>
<dbReference type="PANTHER" id="PTHR22702">
    <property type="entry name" value="PROTEASE-ASSOCIATED DOMAIN-CONTAINING PROTEIN"/>
    <property type="match status" value="1"/>
</dbReference>
<evidence type="ECO:0000256" key="5">
    <source>
        <dbReference type="ARBA" id="ARBA00022737"/>
    </source>
</evidence>
<evidence type="ECO:0000259" key="14">
    <source>
        <dbReference type="Pfam" id="PF25011"/>
    </source>
</evidence>
<dbReference type="AlphaFoldDB" id="A0AAD1XCX3"/>
<evidence type="ECO:0000256" key="1">
    <source>
        <dbReference type="ARBA" id="ARBA00004479"/>
    </source>
</evidence>
<keyword evidence="9" id="KW-0325">Glycoprotein</keyword>
<dbReference type="InterPro" id="IPR046450">
    <property type="entry name" value="PA_dom_sf"/>
</dbReference>
<dbReference type="PANTHER" id="PTHR22702:SF1">
    <property type="entry name" value="PROTEASE-ASSOCIATED DOMAIN-CONTAINING PROTEIN 1"/>
    <property type="match status" value="1"/>
</dbReference>
<evidence type="ECO:0000256" key="4">
    <source>
        <dbReference type="ARBA" id="ARBA00022729"/>
    </source>
</evidence>
<dbReference type="Pfam" id="PF25011">
    <property type="entry name" value="VSR_TRX"/>
    <property type="match status" value="1"/>
</dbReference>
<evidence type="ECO:0000256" key="12">
    <source>
        <dbReference type="SAM" id="SignalP"/>
    </source>
</evidence>
<evidence type="ECO:0000256" key="7">
    <source>
        <dbReference type="ARBA" id="ARBA00022989"/>
    </source>
</evidence>
<dbReference type="Pfam" id="PF02225">
    <property type="entry name" value="PA"/>
    <property type="match status" value="1"/>
</dbReference>
<comment type="subcellular location">
    <subcellularLocation>
        <location evidence="10">Endomembrane system</location>
        <topology evidence="10">Single-pass membrane protein</topology>
    </subcellularLocation>
    <subcellularLocation>
        <location evidence="1">Membrane</location>
        <topology evidence="1">Single-pass type I membrane protein</topology>
    </subcellularLocation>
</comment>
<dbReference type="InterPro" id="IPR056858">
    <property type="entry name" value="VSR_TRX"/>
</dbReference>
<proteinExistence type="predicted"/>
<accession>A0AAD1XCX3</accession>
<gene>
    <name evidence="15" type="ORF">ECRASSUSDP1_LOCUS7220</name>
</gene>
<dbReference type="Proteomes" id="UP001295684">
    <property type="component" value="Unassembled WGS sequence"/>
</dbReference>
<evidence type="ECO:0000259" key="13">
    <source>
        <dbReference type="Pfam" id="PF02225"/>
    </source>
</evidence>
<feature type="signal peptide" evidence="12">
    <location>
        <begin position="1"/>
        <end position="16"/>
    </location>
</feature>
<evidence type="ECO:0000256" key="6">
    <source>
        <dbReference type="ARBA" id="ARBA00022837"/>
    </source>
</evidence>
<keyword evidence="16" id="KW-1185">Reference proteome</keyword>
<feature type="domain" description="Vacuolar sorting receptor thioredoxin-like" evidence="14">
    <location>
        <begin position="192"/>
        <end position="385"/>
    </location>
</feature>
<evidence type="ECO:0000256" key="8">
    <source>
        <dbReference type="ARBA" id="ARBA00023136"/>
    </source>
</evidence>
<feature type="domain" description="PA" evidence="13">
    <location>
        <begin position="82"/>
        <end position="152"/>
    </location>
</feature>
<keyword evidence="2" id="KW-0245">EGF-like domain</keyword>
<evidence type="ECO:0000256" key="9">
    <source>
        <dbReference type="ARBA" id="ARBA00023180"/>
    </source>
</evidence>
<evidence type="ECO:0000313" key="15">
    <source>
        <dbReference type="EMBL" id="CAI2365951.1"/>
    </source>
</evidence>
<feature type="chain" id="PRO_5042075922" evidence="12">
    <location>
        <begin position="17"/>
        <end position="472"/>
    </location>
</feature>
<keyword evidence="6" id="KW-0106">Calcium</keyword>
<evidence type="ECO:0000256" key="11">
    <source>
        <dbReference type="SAM" id="Phobius"/>
    </source>
</evidence>
<dbReference type="InterPro" id="IPR003137">
    <property type="entry name" value="PA_domain"/>
</dbReference>
<keyword evidence="7 11" id="KW-1133">Transmembrane helix</keyword>
<comment type="caution">
    <text evidence="15">The sequence shown here is derived from an EMBL/GenBank/DDBJ whole genome shotgun (WGS) entry which is preliminary data.</text>
</comment>
<evidence type="ECO:0000313" key="16">
    <source>
        <dbReference type="Proteomes" id="UP001295684"/>
    </source>
</evidence>
<keyword evidence="4 12" id="KW-0732">Signal</keyword>
<evidence type="ECO:0000256" key="2">
    <source>
        <dbReference type="ARBA" id="ARBA00022536"/>
    </source>
</evidence>
<dbReference type="SUPFAM" id="SSF52025">
    <property type="entry name" value="PA domain"/>
    <property type="match status" value="1"/>
</dbReference>